<protein>
    <submittedName>
        <fullName evidence="9">Uncharacterized protein</fullName>
    </submittedName>
</protein>
<dbReference type="PROSITE" id="PS51820">
    <property type="entry name" value="PA14"/>
    <property type="match status" value="1"/>
</dbReference>
<dbReference type="Gene3D" id="2.60.120.1560">
    <property type="match status" value="1"/>
</dbReference>
<dbReference type="PROSITE" id="PS51046">
    <property type="entry name" value="GON"/>
    <property type="match status" value="1"/>
</dbReference>
<evidence type="ECO:0000256" key="4">
    <source>
        <dbReference type="ARBA" id="ARBA00023278"/>
    </source>
</evidence>
<dbReference type="Gene3D" id="3.40.50.410">
    <property type="entry name" value="von Willebrand factor, type A domain"/>
    <property type="match status" value="1"/>
</dbReference>
<evidence type="ECO:0000256" key="3">
    <source>
        <dbReference type="ARBA" id="ARBA00023157"/>
    </source>
</evidence>
<dbReference type="InterPro" id="IPR012314">
    <property type="entry name" value="Pept_M12B_GON-ADAMTSs"/>
</dbReference>
<reference evidence="9" key="1">
    <citation type="submission" date="2023-01" db="EMBL/GenBank/DDBJ databases">
        <title>Genome assembly of the deep-sea coral Lophelia pertusa.</title>
        <authorList>
            <person name="Herrera S."/>
            <person name="Cordes E."/>
        </authorList>
    </citation>
    <scope>NUCLEOTIDE SEQUENCE</scope>
    <source>
        <strain evidence="9">USNM1676648</strain>
        <tissue evidence="9">Polyp</tissue>
    </source>
</reference>
<dbReference type="Gene3D" id="2.60.120.200">
    <property type="match status" value="1"/>
</dbReference>
<dbReference type="OrthoDB" id="5855429at2759"/>
<dbReference type="PROSITE" id="PS50234">
    <property type="entry name" value="VWFA"/>
    <property type="match status" value="1"/>
</dbReference>
<organism evidence="9 10">
    <name type="scientific">Desmophyllum pertusum</name>
    <dbReference type="NCBI Taxonomy" id="174260"/>
    <lineage>
        <taxon>Eukaryota</taxon>
        <taxon>Metazoa</taxon>
        <taxon>Cnidaria</taxon>
        <taxon>Anthozoa</taxon>
        <taxon>Hexacorallia</taxon>
        <taxon>Scleractinia</taxon>
        <taxon>Caryophylliina</taxon>
        <taxon>Caryophylliidae</taxon>
        <taxon>Desmophyllum</taxon>
    </lineage>
</organism>
<keyword evidence="4" id="KW-0379">Hydroxylation</keyword>
<name>A0A9X0A7Y5_9CNID</name>
<evidence type="ECO:0000313" key="10">
    <source>
        <dbReference type="Proteomes" id="UP001163046"/>
    </source>
</evidence>
<feature type="domain" description="GON" evidence="7">
    <location>
        <begin position="596"/>
        <end position="675"/>
    </location>
</feature>
<keyword evidence="1" id="KW-0479">Metal-binding</keyword>
<evidence type="ECO:0000313" key="9">
    <source>
        <dbReference type="EMBL" id="KAJ7393204.1"/>
    </source>
</evidence>
<evidence type="ECO:0000256" key="2">
    <source>
        <dbReference type="ARBA" id="ARBA00022729"/>
    </source>
</evidence>
<proteinExistence type="inferred from homology"/>
<evidence type="ECO:0000259" key="7">
    <source>
        <dbReference type="PROSITE" id="PS51046"/>
    </source>
</evidence>
<evidence type="ECO:0000256" key="1">
    <source>
        <dbReference type="ARBA" id="ARBA00022723"/>
    </source>
</evidence>
<dbReference type="InterPro" id="IPR013320">
    <property type="entry name" value="ConA-like_dom_sf"/>
</dbReference>
<keyword evidence="10" id="KW-1185">Reference proteome</keyword>
<dbReference type="SUPFAM" id="SSF49899">
    <property type="entry name" value="Concanavalin A-like lectins/glucanases"/>
    <property type="match status" value="1"/>
</dbReference>
<dbReference type="PANTHER" id="PTHR24020">
    <property type="entry name" value="COLLAGEN ALPHA"/>
    <property type="match status" value="1"/>
</dbReference>
<dbReference type="Pfam" id="PF00092">
    <property type="entry name" value="VWA"/>
    <property type="match status" value="1"/>
</dbReference>
<dbReference type="SMART" id="SM00327">
    <property type="entry name" value="VWA"/>
    <property type="match status" value="1"/>
</dbReference>
<dbReference type="SMART" id="SM00560">
    <property type="entry name" value="LamGL"/>
    <property type="match status" value="1"/>
</dbReference>
<gene>
    <name evidence="9" type="ORF">OS493_006172</name>
</gene>
<comment type="similarity">
    <text evidence="5">Belongs to the fibril-associated collagens with interrupted helices (FACIT) family.</text>
</comment>
<dbReference type="PANTHER" id="PTHR24020:SF20">
    <property type="entry name" value="PH DOMAIN-CONTAINING PROTEIN"/>
    <property type="match status" value="1"/>
</dbReference>
<evidence type="ECO:0000259" key="8">
    <source>
        <dbReference type="PROSITE" id="PS51820"/>
    </source>
</evidence>
<dbReference type="InterPro" id="IPR002035">
    <property type="entry name" value="VWF_A"/>
</dbReference>
<dbReference type="EMBL" id="MU825398">
    <property type="protein sequence ID" value="KAJ7393204.1"/>
    <property type="molecule type" value="Genomic_DNA"/>
</dbReference>
<dbReference type="InterPro" id="IPR050525">
    <property type="entry name" value="ECM_Assembly_Org"/>
</dbReference>
<feature type="domain" description="PA14" evidence="8">
    <location>
        <begin position="425"/>
        <end position="585"/>
    </location>
</feature>
<keyword evidence="2" id="KW-0732">Signal</keyword>
<evidence type="ECO:0000256" key="5">
    <source>
        <dbReference type="ARBA" id="ARBA00049648"/>
    </source>
</evidence>
<keyword evidence="3" id="KW-1015">Disulfide bond</keyword>
<dbReference type="AlphaFoldDB" id="A0A9X0A7Y5"/>
<dbReference type="Pfam" id="PF08685">
    <property type="entry name" value="GON"/>
    <property type="match status" value="1"/>
</dbReference>
<dbReference type="Proteomes" id="UP001163046">
    <property type="component" value="Unassembled WGS sequence"/>
</dbReference>
<feature type="domain" description="VWFA" evidence="6">
    <location>
        <begin position="7"/>
        <end position="187"/>
    </location>
</feature>
<dbReference type="InterPro" id="IPR036465">
    <property type="entry name" value="vWFA_dom_sf"/>
</dbReference>
<dbReference type="InterPro" id="IPR006558">
    <property type="entry name" value="LamG-like"/>
</dbReference>
<dbReference type="SUPFAM" id="SSF53300">
    <property type="entry name" value="vWA-like"/>
    <property type="match status" value="1"/>
</dbReference>
<dbReference type="GO" id="GO:0008270">
    <property type="term" value="F:zinc ion binding"/>
    <property type="evidence" value="ECO:0007669"/>
    <property type="project" value="InterPro"/>
</dbReference>
<accession>A0A9X0A7Y5</accession>
<comment type="caution">
    <text evidence="9">The sequence shown here is derived from an EMBL/GenBank/DDBJ whole genome shotgun (WGS) entry which is preliminary data.</text>
</comment>
<dbReference type="CDD" id="cd01450">
    <property type="entry name" value="vWFA_subfamily_ECM"/>
    <property type="match status" value="1"/>
</dbReference>
<dbReference type="GO" id="GO:0004222">
    <property type="term" value="F:metalloendopeptidase activity"/>
    <property type="evidence" value="ECO:0007669"/>
    <property type="project" value="InterPro"/>
</dbReference>
<dbReference type="Pfam" id="PF13385">
    <property type="entry name" value="Laminin_G_3"/>
    <property type="match status" value="1"/>
</dbReference>
<dbReference type="InterPro" id="IPR037524">
    <property type="entry name" value="PA14/GLEYA"/>
</dbReference>
<evidence type="ECO:0000259" key="6">
    <source>
        <dbReference type="PROSITE" id="PS50234"/>
    </source>
</evidence>
<sequence>MPWISCFALDSSNDVALNQWTQQKEFMKKVADGFNVQEGGTHAAVVAYSTIPSINMKLGERNVKDEVDKAFDDLPRDLGNRNLVILLEMAKFEVFTKSSGMRTHMPKALVVTVLGPQNDHNTNAEKSLRSFAKQLEISGVKVIAVGSPSIAEKDLRTMTTEPKYAVRVNDLQSPAEAEKVAKIICNVAAEFPSTGKNLLPAAKPQLPLASLVPTQPPAQVPAQAPVQPVAAAPNVNPAKRSEYPFNCKPVLYYDFDKMCAGEIFDESGLGNNGISRGQVIVEPGYNEDNGIDLSDGFIQLDGMNFKGKPTLGVTIATWVKIKSVTGSNIKEIFVTEAPGITDPTKQGQYHFEIVDKGKVRFFQRNNNKTVYGRTTLEGIPENKWVHLAGVYNPSSKQATIYINGRAIKDYEQTESQQTESLNTDWSKAAYIGSFKDDQGPPRQFKGALDEFYIFPCALQDDQIVTLKDTHKIPKFVGPYPGVKRDGYFVAPYTGTYSFALAGNDEAELFFSGSSREKDKDLFAVVRQTGHNKFSEHPFQQSGYIPLEAGKYYWIEALHKEGARRDSLSVGYTLECPNAPSVLSEKPILKPSLQYNIPRSCAEVKKMWPGFKDDEYVIHMTPSCNPVRLFCHGLDTATPREYITLPTGPDRNYASFHRGRLLDFESCSGSVNPEPN</sequence>